<evidence type="ECO:0000313" key="2">
    <source>
        <dbReference type="EMBL" id="MBW2961864.1"/>
    </source>
</evidence>
<proteinExistence type="predicted"/>
<name>A0ABS6W2B2_9FLAO</name>
<feature type="chain" id="PRO_5045285585" evidence="1">
    <location>
        <begin position="24"/>
        <end position="816"/>
    </location>
</feature>
<reference evidence="2 3" key="1">
    <citation type="submission" date="2021-07" db="EMBL/GenBank/DDBJ databases">
        <title>Mesonia aestuariivivens sp. nov., isolated from a tidal flat.</title>
        <authorList>
            <person name="Kim Y.-O."/>
            <person name="Yoon J.-H."/>
        </authorList>
    </citation>
    <scope>NUCLEOTIDE SEQUENCE [LARGE SCALE GENOMIC DNA]</scope>
    <source>
        <strain evidence="2 3">JHPTF-M18</strain>
    </source>
</reference>
<dbReference type="Pfam" id="PF13715">
    <property type="entry name" value="CarbopepD_reg_2"/>
    <property type="match status" value="1"/>
</dbReference>
<evidence type="ECO:0000256" key="1">
    <source>
        <dbReference type="SAM" id="SignalP"/>
    </source>
</evidence>
<dbReference type="RefSeq" id="WP_219040154.1">
    <property type="nucleotide sequence ID" value="NZ_JAHWDF010000008.1"/>
</dbReference>
<dbReference type="Proteomes" id="UP000719267">
    <property type="component" value="Unassembled WGS sequence"/>
</dbReference>
<feature type="signal peptide" evidence="1">
    <location>
        <begin position="1"/>
        <end position="23"/>
    </location>
</feature>
<sequence>MTKPQVGLILLFFLCIITFTSNAQQMINGVVKNAVNGEYLPYASVVLKPSNESFLSKVDGSFEIEISETTKSFQISYIGYNTKNVVITNADFYQIQLQPNPEQLAEVHIQSETNKAEAIIKRAIAHKPQNNPKEKFKSYQYKTYNKFIIDNEKSALNLRADSTKNRVKAILEDGRNYLSEKSSLIEYDVKKGEKETITATRTAGFKEPVYELLATNVQSNSWYEKYYVIYGAQYSSPLSDKALKNYNYKILDTTSLEGRAAYAILFQAKKKSNIATLEGLLYIDTLNFGIQKAIGQLKGKANLEAVQEFSYYPEKDIWFPKKNTVTIKPGSIDKDISIFGGNVAIGRLPEKNKENEKLYLKSISTYQEVKFNRPVHFKKSSSKITLLPNAIKTSDSTWQELRTIPFTNRDQQTFQKVDSIIKKENLNRKIEVIQHFNNGYYPLGFFDFDLRTLIKYNQYEGLRLGLGGVTNEKLSSKFRLQGYGVYGFKDHTFKYSIGGGISLKKESGTWLNFLYTDDIAEVGSFQYLTDARVYSLFEPRLVNINYYYKYKKTNFSLQHRFTPKLLSEFQVSRNEISQTKGYFYETQGNNYSDYTISKATASFRWSPFSDYLKSTERNIEVKEGFPQLSFQATQAFKNVLGSDFNFTKLGAKINYTYERLNQTSTEVILEGNYGFGEIPLNHSFHAYPNNPQKEKIMQRFSVAGRRTFETMYFSEFFSDRLANIQVKHFLKRWDLGKYSNPQLVLITRHAIGNMSDQNKHYGIKFNTLEHGYSESGFEINNIVTGFGLNFAYRYGAYHLPKFEDNIAFKFTFYFKL</sequence>
<evidence type="ECO:0000313" key="3">
    <source>
        <dbReference type="Proteomes" id="UP000719267"/>
    </source>
</evidence>
<keyword evidence="3" id="KW-1185">Reference proteome</keyword>
<dbReference type="InterPro" id="IPR043741">
    <property type="entry name" value="DUF5686"/>
</dbReference>
<protein>
    <submittedName>
        <fullName evidence="2">DUF5686 and carboxypeptidase regulatory-like domain-containing protein</fullName>
    </submittedName>
</protein>
<accession>A0ABS6W2B2</accession>
<gene>
    <name evidence="2" type="ORF">KW502_08635</name>
</gene>
<dbReference type="Pfam" id="PF18939">
    <property type="entry name" value="DUF5686"/>
    <property type="match status" value="1"/>
</dbReference>
<comment type="caution">
    <text evidence="2">The sequence shown here is derived from an EMBL/GenBank/DDBJ whole genome shotgun (WGS) entry which is preliminary data.</text>
</comment>
<dbReference type="EMBL" id="JAHWDF010000008">
    <property type="protein sequence ID" value="MBW2961864.1"/>
    <property type="molecule type" value="Genomic_DNA"/>
</dbReference>
<keyword evidence="1" id="KW-0732">Signal</keyword>
<organism evidence="2 3">
    <name type="scientific">Mesonia aestuariivivens</name>
    <dbReference type="NCBI Taxonomy" id="2796128"/>
    <lineage>
        <taxon>Bacteria</taxon>
        <taxon>Pseudomonadati</taxon>
        <taxon>Bacteroidota</taxon>
        <taxon>Flavobacteriia</taxon>
        <taxon>Flavobacteriales</taxon>
        <taxon>Flavobacteriaceae</taxon>
        <taxon>Mesonia</taxon>
    </lineage>
</organism>